<organism evidence="1 2">
    <name type="scientific">Candidatus Synechococcus spongiarum 15L</name>
    <dbReference type="NCBI Taxonomy" id="1608419"/>
    <lineage>
        <taxon>Bacteria</taxon>
        <taxon>Bacillati</taxon>
        <taxon>Cyanobacteriota</taxon>
        <taxon>Cyanophyceae</taxon>
        <taxon>Synechococcales</taxon>
        <taxon>Synechococcaceae</taxon>
        <taxon>Synechococcus</taxon>
    </lineage>
</organism>
<dbReference type="InterPro" id="IPR036116">
    <property type="entry name" value="FN3_sf"/>
</dbReference>
<evidence type="ECO:0000313" key="2">
    <source>
        <dbReference type="Proteomes" id="UP000035037"/>
    </source>
</evidence>
<evidence type="ECO:0008006" key="3">
    <source>
        <dbReference type="Google" id="ProtNLM"/>
    </source>
</evidence>
<sequence length="144" mass="14902">MESTTSRPPGLSLNTRLTLVDGDADVGTDPATEWVDAGYSGAATSYTITGLSNGQAYQVRVASLRVVNASNAGGGRWGFSTGTPEGTIRVTLGPSSVRVEEGKKALLNLGFSRCVEGHVTSIRVTTTRITSEGGDHGFSLGQPT</sequence>
<reference evidence="1 2" key="2">
    <citation type="submission" date="2015-05" db="EMBL/GenBank/DDBJ databases">
        <title>Lifestyle Evolution in Cyanobacterial Symbionts of Sponges.</title>
        <authorList>
            <person name="Burgsdorf I."/>
            <person name="Slaby B.M."/>
            <person name="Handley K.M."/>
            <person name="Haber M."/>
            <person name="Blom J."/>
            <person name="Marshall C.W."/>
            <person name="Gilbert J.A."/>
            <person name="Hentschel U."/>
            <person name="Steindler L."/>
        </authorList>
    </citation>
    <scope>NUCLEOTIDE SEQUENCE [LARGE SCALE GENOMIC DNA]</scope>
    <source>
        <strain evidence="1">15L</strain>
    </source>
</reference>
<dbReference type="InterPro" id="IPR013783">
    <property type="entry name" value="Ig-like_fold"/>
</dbReference>
<protein>
    <recommendedName>
        <fullName evidence="3">Fibronectin type-III domain-containing protein</fullName>
    </recommendedName>
</protein>
<reference evidence="1 2" key="1">
    <citation type="submission" date="2015-02" db="EMBL/GenBank/DDBJ databases">
        <authorList>
            <person name="Slaby B."/>
            <person name="Hentschel U."/>
        </authorList>
    </citation>
    <scope>NUCLEOTIDE SEQUENCE [LARGE SCALE GENOMIC DNA]</scope>
    <source>
        <strain evidence="1">15L</strain>
    </source>
</reference>
<dbReference type="Gene3D" id="2.60.40.10">
    <property type="entry name" value="Immunoglobulins"/>
    <property type="match status" value="1"/>
</dbReference>
<dbReference type="AlphaFoldDB" id="A0A0G8AZQ8"/>
<accession>A0A0G8AZQ8</accession>
<dbReference type="Proteomes" id="UP000035037">
    <property type="component" value="Unassembled WGS sequence"/>
</dbReference>
<comment type="caution">
    <text evidence="1">The sequence shown here is derived from an EMBL/GenBank/DDBJ whole genome shotgun (WGS) entry which is preliminary data.</text>
</comment>
<name>A0A0G8AZQ8_9SYNE</name>
<dbReference type="SUPFAM" id="SSF49265">
    <property type="entry name" value="Fibronectin type III"/>
    <property type="match status" value="1"/>
</dbReference>
<dbReference type="EMBL" id="JYFQ01000009">
    <property type="protein sequence ID" value="KKZ14611.1"/>
    <property type="molecule type" value="Genomic_DNA"/>
</dbReference>
<feature type="non-terminal residue" evidence="1">
    <location>
        <position position="144"/>
    </location>
</feature>
<evidence type="ECO:0000313" key="1">
    <source>
        <dbReference type="EMBL" id="KKZ14611.1"/>
    </source>
</evidence>
<proteinExistence type="predicted"/>
<gene>
    <name evidence="1" type="ORF">TQ37_00590</name>
</gene>